<dbReference type="AlphaFoldDB" id="A0A6J5CWR2"/>
<organism evidence="1 2">
    <name type="scientific">Paraburkholderia sediminicola</name>
    <dbReference type="NCBI Taxonomy" id="458836"/>
    <lineage>
        <taxon>Bacteria</taxon>
        <taxon>Pseudomonadati</taxon>
        <taxon>Pseudomonadota</taxon>
        <taxon>Betaproteobacteria</taxon>
        <taxon>Burkholderiales</taxon>
        <taxon>Burkholderiaceae</taxon>
        <taxon>Paraburkholderia</taxon>
    </lineage>
</organism>
<gene>
    <name evidence="1" type="ORF">LMG24238_07717</name>
</gene>
<reference evidence="1 2" key="1">
    <citation type="submission" date="2020-04" db="EMBL/GenBank/DDBJ databases">
        <authorList>
            <person name="De Canck E."/>
        </authorList>
    </citation>
    <scope>NUCLEOTIDE SEQUENCE [LARGE SCALE GENOMIC DNA]</scope>
    <source>
        <strain evidence="1 2">LMG 24238</strain>
    </source>
</reference>
<proteinExistence type="predicted"/>
<name>A0A6J5CWR2_9BURK</name>
<protein>
    <submittedName>
        <fullName evidence="1">Uncharacterized protein</fullName>
    </submittedName>
</protein>
<dbReference type="Proteomes" id="UP000494255">
    <property type="component" value="Unassembled WGS sequence"/>
</dbReference>
<evidence type="ECO:0000313" key="2">
    <source>
        <dbReference type="Proteomes" id="UP000494255"/>
    </source>
</evidence>
<dbReference type="EMBL" id="CADIKC010000025">
    <property type="protein sequence ID" value="CAB3745594.1"/>
    <property type="molecule type" value="Genomic_DNA"/>
</dbReference>
<evidence type="ECO:0000313" key="1">
    <source>
        <dbReference type="EMBL" id="CAB3745594.1"/>
    </source>
</evidence>
<sequence length="47" mass="5132">MRIVGLVGSHSAVEIADLEAGVLHAGGHVGLRRDELPRFSARFSQYR</sequence>
<keyword evidence="2" id="KW-1185">Reference proteome</keyword>
<accession>A0A6J5CWR2</accession>